<dbReference type="AlphaFoldDB" id="A0A2J8AA62"/>
<organism evidence="3 4">
    <name type="scientific">Tetrabaena socialis</name>
    <dbReference type="NCBI Taxonomy" id="47790"/>
    <lineage>
        <taxon>Eukaryota</taxon>
        <taxon>Viridiplantae</taxon>
        <taxon>Chlorophyta</taxon>
        <taxon>core chlorophytes</taxon>
        <taxon>Chlorophyceae</taxon>
        <taxon>CS clade</taxon>
        <taxon>Chlamydomonadales</taxon>
        <taxon>Tetrabaenaceae</taxon>
        <taxon>Tetrabaena</taxon>
    </lineage>
</organism>
<reference evidence="3 4" key="1">
    <citation type="journal article" date="2017" name="Mol. Biol. Evol.">
        <title>The 4-celled Tetrabaena socialis nuclear genome reveals the essential components for genetic control of cell number at the origin of multicellularity in the volvocine lineage.</title>
        <authorList>
            <person name="Featherston J."/>
            <person name="Arakaki Y."/>
            <person name="Hanschen E.R."/>
            <person name="Ferris P.J."/>
            <person name="Michod R.E."/>
            <person name="Olson B.J.S.C."/>
            <person name="Nozaki H."/>
            <person name="Durand P.M."/>
        </authorList>
    </citation>
    <scope>NUCLEOTIDE SEQUENCE [LARGE SCALE GENOMIC DNA]</scope>
    <source>
        <strain evidence="3 4">NIES-571</strain>
    </source>
</reference>
<sequence>MRIRELKGSYREHYNELQLVKSEVDYTQGLVDQCNKELLLEFAEWYERTYGRPPGDDHGDDGDDGPASPPSSSSGPSTTPLGSRSPAAPPAPLRPIPTSTLRAPGPGSGAARPPSPGGMSVSSAGSGGTRAAAAGPAAARQRLAGKQPLSSLLAPSGEELSSPEAMAYYSAQQLLHHKTSGAAAGHRPGSVKKTRPGPAFGGAGKNHL</sequence>
<dbReference type="Pfam" id="PF23735">
    <property type="entry name" value="KIF9"/>
    <property type="match status" value="1"/>
</dbReference>
<name>A0A2J8AA62_9CHLO</name>
<feature type="region of interest" description="Disordered" evidence="1">
    <location>
        <begin position="50"/>
        <end position="160"/>
    </location>
</feature>
<evidence type="ECO:0000313" key="3">
    <source>
        <dbReference type="EMBL" id="PNH09409.1"/>
    </source>
</evidence>
<gene>
    <name evidence="3" type="ORF">TSOC_003995</name>
</gene>
<feature type="region of interest" description="Disordered" evidence="1">
    <location>
        <begin position="178"/>
        <end position="208"/>
    </location>
</feature>
<feature type="compositionally biased region" description="Low complexity" evidence="1">
    <location>
        <begin position="102"/>
        <end position="145"/>
    </location>
</feature>
<keyword evidence="4" id="KW-1185">Reference proteome</keyword>
<dbReference type="EMBL" id="PGGS01000092">
    <property type="protein sequence ID" value="PNH09409.1"/>
    <property type="molecule type" value="Genomic_DNA"/>
</dbReference>
<evidence type="ECO:0000256" key="1">
    <source>
        <dbReference type="SAM" id="MobiDB-lite"/>
    </source>
</evidence>
<accession>A0A2J8AA62</accession>
<feature type="domain" description="Kinesin-like protein KIF6/9 C-terminal" evidence="2">
    <location>
        <begin position="2"/>
        <end position="50"/>
    </location>
</feature>
<evidence type="ECO:0000313" key="4">
    <source>
        <dbReference type="Proteomes" id="UP000236333"/>
    </source>
</evidence>
<evidence type="ECO:0000259" key="2">
    <source>
        <dbReference type="Pfam" id="PF23735"/>
    </source>
</evidence>
<comment type="caution">
    <text evidence="3">The sequence shown here is derived from an EMBL/GenBank/DDBJ whole genome shotgun (WGS) entry which is preliminary data.</text>
</comment>
<proteinExistence type="predicted"/>
<dbReference type="InterPro" id="IPR056524">
    <property type="entry name" value="KIF6/9_C"/>
</dbReference>
<dbReference type="Proteomes" id="UP000236333">
    <property type="component" value="Unassembled WGS sequence"/>
</dbReference>
<dbReference type="OrthoDB" id="3176171at2759"/>
<feature type="compositionally biased region" description="Gly residues" evidence="1">
    <location>
        <begin position="199"/>
        <end position="208"/>
    </location>
</feature>
<feature type="compositionally biased region" description="Low complexity" evidence="1">
    <location>
        <begin position="70"/>
        <end position="86"/>
    </location>
</feature>
<protein>
    <recommendedName>
        <fullName evidence="2">Kinesin-like protein KIF6/9 C-terminal domain-containing protein</fullName>
    </recommendedName>
</protein>